<dbReference type="AlphaFoldDB" id="A0AAP1H6A3"/>
<organism evidence="1 2">
    <name type="scientific">Bacillus subtilis</name>
    <dbReference type="NCBI Taxonomy" id="1423"/>
    <lineage>
        <taxon>Bacteria</taxon>
        <taxon>Bacillati</taxon>
        <taxon>Bacillota</taxon>
        <taxon>Bacilli</taxon>
        <taxon>Bacillales</taxon>
        <taxon>Bacillaceae</taxon>
        <taxon>Bacillus</taxon>
    </lineage>
</organism>
<reference evidence="1 2" key="1">
    <citation type="submission" date="2015-09" db="EMBL/GenBank/DDBJ databases">
        <title>Spore heat resistance.</title>
        <authorList>
            <person name="Boekhorst J."/>
            <person name="Berendsen E.M."/>
            <person name="Wells-Bennik M.H."/>
            <person name="Kuipers O.P."/>
        </authorList>
    </citation>
    <scope>NUCLEOTIDE SEQUENCE [LARGE SCALE GENOMIC DNA]</scope>
    <source>
        <strain evidence="1 2">B4122</strain>
    </source>
</reference>
<accession>A0AAP1H6A3</accession>
<evidence type="ECO:0000313" key="1">
    <source>
        <dbReference type="EMBL" id="KZD88424.1"/>
    </source>
</evidence>
<protein>
    <submittedName>
        <fullName evidence="1">Uncharacterized protein</fullName>
    </submittedName>
</protein>
<gene>
    <name evidence="1" type="ORF">B4122_4374</name>
</gene>
<sequence>MAEESSEKRSFPFLIGIVGPRFSYIWKGDGNSRCGQVYVNAF</sequence>
<dbReference type="Proteomes" id="UP000076442">
    <property type="component" value="Unassembled WGS sequence"/>
</dbReference>
<evidence type="ECO:0000313" key="2">
    <source>
        <dbReference type="Proteomes" id="UP000076442"/>
    </source>
</evidence>
<name>A0AAP1H6A3_BACIU</name>
<comment type="caution">
    <text evidence="1">The sequence shown here is derived from an EMBL/GenBank/DDBJ whole genome shotgun (WGS) entry which is preliminary data.</text>
</comment>
<dbReference type="EMBL" id="LJZV01000027">
    <property type="protein sequence ID" value="KZD88424.1"/>
    <property type="molecule type" value="Genomic_DNA"/>
</dbReference>
<proteinExistence type="predicted"/>